<evidence type="ECO:0000256" key="4">
    <source>
        <dbReference type="ARBA" id="ARBA00022777"/>
    </source>
</evidence>
<evidence type="ECO:0000256" key="3">
    <source>
        <dbReference type="ARBA" id="ARBA00022741"/>
    </source>
</evidence>
<sequence>MPTTGSTPVPAGPAGRALVVGEALIDTVRRTDGSVDEHPGGSPANVALTLGRLARDVELLTWIGEDAYGAMVRRWLEGSRVGLHLGSTGAPETSIATATLDASGTASYDFEIEWRLPHRIDVAPDTLVVHTGSLATALAPGADAVADLLAVQRRVSTVTFDPNVRPAILGHPLTAAPGVERFLMLADVVKVSHAGLAWLYPHRDPEVTAALWHKRSGAIVVLTRGADGASTWSAAGRVDVPGVPVEIADTVGAGDAFTGTLIDGLWSHDLLGAPRRAALLAIEPDLLRDVVARAVRAAAITTSRAGANPPRRAELDGPGPV</sequence>
<dbReference type="EMBL" id="JACZDF010000001">
    <property type="protein sequence ID" value="MBD9698381.1"/>
    <property type="molecule type" value="Genomic_DNA"/>
</dbReference>
<evidence type="ECO:0000313" key="8">
    <source>
        <dbReference type="Proteomes" id="UP000642107"/>
    </source>
</evidence>
<dbReference type="Proteomes" id="UP000642107">
    <property type="component" value="Unassembled WGS sequence"/>
</dbReference>
<keyword evidence="5" id="KW-0067">ATP-binding</keyword>
<evidence type="ECO:0000256" key="5">
    <source>
        <dbReference type="ARBA" id="ARBA00022840"/>
    </source>
</evidence>
<accession>A0ABR9DPM8</accession>
<evidence type="ECO:0000259" key="6">
    <source>
        <dbReference type="Pfam" id="PF00294"/>
    </source>
</evidence>
<evidence type="ECO:0000256" key="2">
    <source>
        <dbReference type="ARBA" id="ARBA00022679"/>
    </source>
</evidence>
<dbReference type="InterPro" id="IPR011611">
    <property type="entry name" value="PfkB_dom"/>
</dbReference>
<dbReference type="Gene3D" id="3.40.1190.20">
    <property type="match status" value="1"/>
</dbReference>
<proteinExistence type="inferred from homology"/>
<feature type="domain" description="Carbohydrate kinase PfkB" evidence="6">
    <location>
        <begin position="18"/>
        <end position="310"/>
    </location>
</feature>
<organism evidence="7 8">
    <name type="scientific">Flavimobilis rhizosphaerae</name>
    <dbReference type="NCBI Taxonomy" id="2775421"/>
    <lineage>
        <taxon>Bacteria</taxon>
        <taxon>Bacillati</taxon>
        <taxon>Actinomycetota</taxon>
        <taxon>Actinomycetes</taxon>
        <taxon>Micrococcales</taxon>
        <taxon>Jonesiaceae</taxon>
        <taxon>Flavimobilis</taxon>
    </lineage>
</organism>
<name>A0ABR9DPM8_9MICO</name>
<dbReference type="SUPFAM" id="SSF53613">
    <property type="entry name" value="Ribokinase-like"/>
    <property type="match status" value="1"/>
</dbReference>
<evidence type="ECO:0000313" key="7">
    <source>
        <dbReference type="EMBL" id="MBD9698381.1"/>
    </source>
</evidence>
<dbReference type="InterPro" id="IPR029056">
    <property type="entry name" value="Ribokinase-like"/>
</dbReference>
<keyword evidence="4 7" id="KW-0418">Kinase</keyword>
<keyword evidence="8" id="KW-1185">Reference proteome</keyword>
<keyword evidence="3" id="KW-0547">Nucleotide-binding</keyword>
<protein>
    <submittedName>
        <fullName evidence="7">Carbohydrate kinase</fullName>
    </submittedName>
</protein>
<dbReference type="InterPro" id="IPR050306">
    <property type="entry name" value="PfkB_Carbo_kinase"/>
</dbReference>
<dbReference type="Pfam" id="PF00294">
    <property type="entry name" value="PfkB"/>
    <property type="match status" value="1"/>
</dbReference>
<comment type="caution">
    <text evidence="7">The sequence shown here is derived from an EMBL/GenBank/DDBJ whole genome shotgun (WGS) entry which is preliminary data.</text>
</comment>
<keyword evidence="2" id="KW-0808">Transferase</keyword>
<reference evidence="7 8" key="1">
    <citation type="submission" date="2020-09" db="EMBL/GenBank/DDBJ databases">
        <title>Flavimobilis rhizosphaerae sp. nov., isolated from rhizosphere soil of Spartina alterniflora.</title>
        <authorList>
            <person name="Hanqin C."/>
        </authorList>
    </citation>
    <scope>NUCLEOTIDE SEQUENCE [LARGE SCALE GENOMIC DNA]</scope>
    <source>
        <strain evidence="7 8">GY 10621</strain>
    </source>
</reference>
<dbReference type="PANTHER" id="PTHR43085">
    <property type="entry name" value="HEXOKINASE FAMILY MEMBER"/>
    <property type="match status" value="1"/>
</dbReference>
<gene>
    <name evidence="7" type="ORF">IGS67_02585</name>
</gene>
<evidence type="ECO:0000256" key="1">
    <source>
        <dbReference type="ARBA" id="ARBA00010688"/>
    </source>
</evidence>
<dbReference type="GO" id="GO:0016301">
    <property type="term" value="F:kinase activity"/>
    <property type="evidence" value="ECO:0007669"/>
    <property type="project" value="UniProtKB-KW"/>
</dbReference>
<dbReference type="PANTHER" id="PTHR43085:SF1">
    <property type="entry name" value="PSEUDOURIDINE KINASE-RELATED"/>
    <property type="match status" value="1"/>
</dbReference>
<comment type="similarity">
    <text evidence="1">Belongs to the carbohydrate kinase PfkB family.</text>
</comment>